<evidence type="ECO:0000313" key="1">
    <source>
        <dbReference type="EMBL" id="SES13068.1"/>
    </source>
</evidence>
<protein>
    <submittedName>
        <fullName evidence="1">Uncharacterized protein</fullName>
    </submittedName>
</protein>
<sequence>MRFEEDVTYFRSKIGRNKEKKMENIAEYIEEKKGIKLKTDLPPDSFLENLSHHLNEEDVNEIYDILDQVYSDGTPYWIYKINAHCAAGELMKILHHELENRQEDIGNTLQFHNFRNLEYDRETESISFKISYIIFKELVALGGQKSRGNEEKKGDIQSVIIDLNTKLLLIEQGDRRITQGLIELLNSKMLMKMAVDSVDIKNEFLISHNKPEVSIDSFTALILYYLDKGIVENGYKITDYIEVRFDKANVDGVRRIGLAGTNLLSTTEVADHVIKQHKITAVKFELEKDFPNGNKLTSSVSMNFSSILKIVLKETYPNGYQFEITKHLYDSILKTLIQGIPSEYDINSRLGNMLTAVEKKQDSYRNAYLERTLEEVKDEVLKAIEAGKTGKDIENIFAKYLK</sequence>
<reference evidence="2" key="1">
    <citation type="submission" date="2016-10" db="EMBL/GenBank/DDBJ databases">
        <authorList>
            <person name="Varghese N."/>
            <person name="Submissions S."/>
        </authorList>
    </citation>
    <scope>NUCLEOTIDE SEQUENCE [LARGE SCALE GENOMIC DNA]</scope>
    <source>
        <strain evidence="2">S9</strain>
    </source>
</reference>
<dbReference type="EMBL" id="FOGT01000008">
    <property type="protein sequence ID" value="SES13068.1"/>
    <property type="molecule type" value="Genomic_DNA"/>
</dbReference>
<organism evidence="1 2">
    <name type="scientific">Salipaludibacillus aurantiacus</name>
    <dbReference type="NCBI Taxonomy" id="1601833"/>
    <lineage>
        <taxon>Bacteria</taxon>
        <taxon>Bacillati</taxon>
        <taxon>Bacillota</taxon>
        <taxon>Bacilli</taxon>
        <taxon>Bacillales</taxon>
        <taxon>Bacillaceae</taxon>
    </lineage>
</organism>
<evidence type="ECO:0000313" key="2">
    <source>
        <dbReference type="Proteomes" id="UP000198571"/>
    </source>
</evidence>
<dbReference type="AlphaFoldDB" id="A0A1H9UUM8"/>
<dbReference type="Proteomes" id="UP000198571">
    <property type="component" value="Unassembled WGS sequence"/>
</dbReference>
<proteinExistence type="predicted"/>
<dbReference type="RefSeq" id="WP_093052166.1">
    <property type="nucleotide sequence ID" value="NZ_FOGT01000008.1"/>
</dbReference>
<keyword evidence="2" id="KW-1185">Reference proteome</keyword>
<accession>A0A1H9UUM8</accession>
<name>A0A1H9UUM8_9BACI</name>
<gene>
    <name evidence="1" type="ORF">SAMN05518684_108185</name>
</gene>
<dbReference type="STRING" id="1601833.SAMN05518684_108185"/>